<reference evidence="2" key="1">
    <citation type="submission" date="2022-10" db="EMBL/GenBank/DDBJ databases">
        <title>The complete genomes of actinobacterial strains from the NBC collection.</title>
        <authorList>
            <person name="Joergensen T.S."/>
            <person name="Alvarez Arevalo M."/>
            <person name="Sterndorff E.B."/>
            <person name="Faurdal D."/>
            <person name="Vuksanovic O."/>
            <person name="Mourched A.-S."/>
            <person name="Charusanti P."/>
            <person name="Shaw S."/>
            <person name="Blin K."/>
            <person name="Weber T."/>
        </authorList>
    </citation>
    <scope>NUCLEOTIDE SEQUENCE</scope>
    <source>
        <strain evidence="2">NBC 00180</strain>
    </source>
</reference>
<sequence length="87" mass="9025">MDPGPAQDGPAVVPLDQPGTALPWLLGSKAADPARAARAGLPVLPGIVIPYRAAGDTFALRRARTSSPTAAPALSSYGRPRRGRTRR</sequence>
<dbReference type="AlphaFoldDB" id="A0AAU1I5H9"/>
<proteinExistence type="predicted"/>
<feature type="region of interest" description="Disordered" evidence="1">
    <location>
        <begin position="63"/>
        <end position="87"/>
    </location>
</feature>
<evidence type="ECO:0000256" key="1">
    <source>
        <dbReference type="SAM" id="MobiDB-lite"/>
    </source>
</evidence>
<dbReference type="EMBL" id="CP108140">
    <property type="protein sequence ID" value="WTP89451.1"/>
    <property type="molecule type" value="Genomic_DNA"/>
</dbReference>
<feature type="compositionally biased region" description="Low complexity" evidence="1">
    <location>
        <begin position="65"/>
        <end position="78"/>
    </location>
</feature>
<gene>
    <name evidence="2" type="ORF">OG477_30635</name>
</gene>
<organism evidence="2">
    <name type="scientific">Streptomyces sp. NBC_00180</name>
    <dbReference type="NCBI Taxonomy" id="2903632"/>
    <lineage>
        <taxon>Bacteria</taxon>
        <taxon>Bacillati</taxon>
        <taxon>Actinomycetota</taxon>
        <taxon>Actinomycetes</taxon>
        <taxon>Kitasatosporales</taxon>
        <taxon>Streptomycetaceae</taxon>
        <taxon>Streptomyces</taxon>
    </lineage>
</organism>
<evidence type="ECO:0000313" key="2">
    <source>
        <dbReference type="EMBL" id="WTP89451.1"/>
    </source>
</evidence>
<protein>
    <submittedName>
        <fullName evidence="2">Uncharacterized protein</fullName>
    </submittedName>
</protein>
<accession>A0AAU1I5H9</accession>
<name>A0AAU1I5H9_9ACTN</name>